<evidence type="ECO:0000313" key="3">
    <source>
        <dbReference type="EMBL" id="RXG48006.1"/>
    </source>
</evidence>
<feature type="domain" description="DUS-like FMN-binding" evidence="1">
    <location>
        <begin position="34"/>
        <end position="249"/>
    </location>
</feature>
<dbReference type="SUPFAM" id="SSF51395">
    <property type="entry name" value="FMN-linked oxidoreductases"/>
    <property type="match status" value="1"/>
</dbReference>
<dbReference type="CDD" id="cd02801">
    <property type="entry name" value="DUS_like_FMN"/>
    <property type="match status" value="1"/>
</dbReference>
<gene>
    <name evidence="2" type="ORF">BJF96_g4756</name>
    <name evidence="3" type="ORF">VDGE_04437</name>
</gene>
<dbReference type="GO" id="GO:0017150">
    <property type="term" value="F:tRNA dihydrouridine synthase activity"/>
    <property type="evidence" value="ECO:0007669"/>
    <property type="project" value="TreeGrafter"/>
</dbReference>
<reference evidence="3 5" key="2">
    <citation type="submission" date="2018-12" db="EMBL/GenBank/DDBJ databases">
        <title>Genome of Verticillium dahliae isolate Getta Getta.</title>
        <authorList>
            <person name="Gardiner D.M."/>
        </authorList>
    </citation>
    <scope>NUCLEOTIDE SEQUENCE [LARGE SCALE GENOMIC DNA]</scope>
    <source>
        <strain evidence="3 5">Getta Getta</strain>
    </source>
</reference>
<evidence type="ECO:0000313" key="5">
    <source>
        <dbReference type="Proteomes" id="UP000288725"/>
    </source>
</evidence>
<dbReference type="Gene3D" id="3.20.20.70">
    <property type="entry name" value="Aldolase class I"/>
    <property type="match status" value="1"/>
</dbReference>
<dbReference type="AlphaFoldDB" id="A0A2J8C4F7"/>
<dbReference type="InterPro" id="IPR035587">
    <property type="entry name" value="DUS-like_FMN-bd"/>
</dbReference>
<reference evidence="2 4" key="1">
    <citation type="submission" date="2017-12" db="EMBL/GenBank/DDBJ databases">
        <title>Comparative genomics yields insights into virulence evolution of Verticillium dahliae.</title>
        <authorList>
            <person name="Fan R."/>
            <person name="Armitage A.D."/>
            <person name="Cascant-Lopez E."/>
            <person name="Sobczyk M."/>
            <person name="Cockerton H.M."/>
            <person name="Harrison R.J."/>
        </authorList>
    </citation>
    <scope>NUCLEOTIDE SEQUENCE [LARGE SCALE GENOMIC DNA]</scope>
    <source>
        <strain evidence="2 4">12008</strain>
    </source>
</reference>
<dbReference type="EMBL" id="MPSH01000014">
    <property type="protein sequence ID" value="PNH31906.1"/>
    <property type="molecule type" value="Genomic_DNA"/>
</dbReference>
<sequence>MPASEELEATCPSIHPIKIFDAAKSQDRYLNVSAPMVRYSKLAFRRTVFEYGTDICYTPMILSKEFNRSQFARDSDLTVSSRGVQPPTVLQWGANKPEEIARSSLLAAPYVNGFDLNCGCPQSWACAETLGAALMEKRELVRDMVIETRQALERDGWGVAKEKDIENPQGRSVSVKIRVHKDLRKTMDFIETVIGDQHNRHVDWLTIHPRTRSTPSSTPIFGDSLAILIEKYGTRLPVLLSGDVFSLSSLPLSPLLAPQPTITTNGESEPALPRFRPSTTKLAGLMSARGILANPALYAGHESCPWEAVEAFLRHLARAPLHLKLVLHHLGEMCGPGMGPDKNALLNKGERVQLNAMTNMCDVIDFMDEVVERKTGRKGGVDRLGDIADGVDRMKLSSA</sequence>
<dbReference type="PANTHER" id="PTHR11082:SF31">
    <property type="entry name" value="TRNA-DIHYDROURIDINE(20A_20B) SYNTHASE [NAD(P)+]-LIKE"/>
    <property type="match status" value="1"/>
</dbReference>
<protein>
    <recommendedName>
        <fullName evidence="1">DUS-like FMN-binding domain-containing protein</fullName>
    </recommendedName>
</protein>
<comment type="caution">
    <text evidence="3">The sequence shown here is derived from an EMBL/GenBank/DDBJ whole genome shotgun (WGS) entry which is preliminary data.</text>
</comment>
<name>A0A2J8C4F7_VERDA</name>
<organism evidence="3 5">
    <name type="scientific">Verticillium dahliae</name>
    <name type="common">Verticillium wilt</name>
    <dbReference type="NCBI Taxonomy" id="27337"/>
    <lineage>
        <taxon>Eukaryota</taxon>
        <taxon>Fungi</taxon>
        <taxon>Dikarya</taxon>
        <taxon>Ascomycota</taxon>
        <taxon>Pezizomycotina</taxon>
        <taxon>Sordariomycetes</taxon>
        <taxon>Hypocreomycetidae</taxon>
        <taxon>Glomerellales</taxon>
        <taxon>Plectosphaerellaceae</taxon>
        <taxon>Verticillium</taxon>
    </lineage>
</organism>
<evidence type="ECO:0000313" key="4">
    <source>
        <dbReference type="Proteomes" id="UP000236305"/>
    </source>
</evidence>
<evidence type="ECO:0000259" key="1">
    <source>
        <dbReference type="Pfam" id="PF01207"/>
    </source>
</evidence>
<accession>A0A2J8C4F7</accession>
<dbReference type="Pfam" id="PF01207">
    <property type="entry name" value="Dus"/>
    <property type="match status" value="1"/>
</dbReference>
<dbReference type="InterPro" id="IPR013785">
    <property type="entry name" value="Aldolase_TIM"/>
</dbReference>
<dbReference type="Proteomes" id="UP000236305">
    <property type="component" value="Unassembled WGS sequence"/>
</dbReference>
<dbReference type="EMBL" id="RSDZ01000031">
    <property type="protein sequence ID" value="RXG48006.1"/>
    <property type="molecule type" value="Genomic_DNA"/>
</dbReference>
<proteinExistence type="predicted"/>
<dbReference type="Proteomes" id="UP000288725">
    <property type="component" value="Unassembled WGS sequence"/>
</dbReference>
<evidence type="ECO:0000313" key="2">
    <source>
        <dbReference type="EMBL" id="PNH31906.1"/>
    </source>
</evidence>
<dbReference type="PANTHER" id="PTHR11082">
    <property type="entry name" value="TRNA-DIHYDROURIDINE SYNTHASE"/>
    <property type="match status" value="1"/>
</dbReference>